<name>A0AAU8A0H2_9BURK</name>
<dbReference type="InterPro" id="IPR056906">
    <property type="entry name" value="ORF2/G2P_dom"/>
</dbReference>
<feature type="domain" description="Replication-associated protein ORF2/G2P" evidence="1">
    <location>
        <begin position="47"/>
        <end position="133"/>
    </location>
</feature>
<dbReference type="EMBL" id="CP099959">
    <property type="protein sequence ID" value="XCC56916.1"/>
    <property type="molecule type" value="Genomic_DNA"/>
</dbReference>
<gene>
    <name evidence="2" type="ORF">NKE59_05270</name>
</gene>
<accession>A0AAU8A0H2</accession>
<dbReference type="Pfam" id="PF23343">
    <property type="entry name" value="REP_ORF2-G2P"/>
    <property type="match status" value="1"/>
</dbReference>
<dbReference type="RefSeq" id="WP_353437917.1">
    <property type="nucleotide sequence ID" value="NZ_CP099959.1"/>
</dbReference>
<dbReference type="AlphaFoldDB" id="A0AAU8A0H2"/>
<proteinExistence type="predicted"/>
<protein>
    <recommendedName>
        <fullName evidence="1">Replication-associated protein ORF2/G2P domain-containing protein</fullName>
    </recommendedName>
</protein>
<organism evidence="2">
    <name type="scientific">Polynucleobacter sp. UK-FUSCHL-C3</name>
    <dbReference type="NCBI Taxonomy" id="2955208"/>
    <lineage>
        <taxon>Bacteria</taxon>
        <taxon>Pseudomonadati</taxon>
        <taxon>Pseudomonadota</taxon>
        <taxon>Betaproteobacteria</taxon>
        <taxon>Burkholderiales</taxon>
        <taxon>Burkholderiaceae</taxon>
        <taxon>Polynucleobacter</taxon>
    </lineage>
</organism>
<sequence>MNPTKEDFSRFLVGQGSFDWAVTMNLMKRHPKYQTYITSEIFEKTGRHYLSLVNKRLFKRQYRYGYIKLNSIFCMEYGEQKRPHLHFAIGSPPQINKDSVLTELYRSYKLMDWVKGEVHITPYHSQGWIDYILKTGFDNIALH</sequence>
<reference evidence="2" key="1">
    <citation type="submission" date="2022-06" db="EMBL/GenBank/DDBJ databases">
        <title>New Polynucleobacter species.</title>
        <authorList>
            <person name="Hahn M.W."/>
        </authorList>
    </citation>
    <scope>NUCLEOTIDE SEQUENCE</scope>
    <source>
        <strain evidence="2">UK-FUSCHL-C3</strain>
    </source>
</reference>
<evidence type="ECO:0000313" key="2">
    <source>
        <dbReference type="EMBL" id="XCC56916.1"/>
    </source>
</evidence>
<evidence type="ECO:0000259" key="1">
    <source>
        <dbReference type="Pfam" id="PF23343"/>
    </source>
</evidence>